<protein>
    <submittedName>
        <fullName evidence="1">Uncharacterized protein</fullName>
    </submittedName>
</protein>
<name>A0A8J6AZG0_ELECQ</name>
<proteinExistence type="predicted"/>
<accession>A0A8J6AZG0</accession>
<keyword evidence="2" id="KW-1185">Reference proteome</keyword>
<reference evidence="1" key="1">
    <citation type="thesis" date="2020" institute="ProQuest LLC" country="789 East Eisenhower Parkway, Ann Arbor, MI, USA">
        <title>Comparative Genomics and Chromosome Evolution.</title>
        <authorList>
            <person name="Mudd A.B."/>
        </authorList>
    </citation>
    <scope>NUCLEOTIDE SEQUENCE</scope>
    <source>
        <strain evidence="1">HN-11 Male</strain>
        <tissue evidence="1">Kidney and liver</tissue>
    </source>
</reference>
<dbReference type="GO" id="GO:0016755">
    <property type="term" value="F:aminoacyltransferase activity"/>
    <property type="evidence" value="ECO:0007669"/>
    <property type="project" value="InterPro"/>
</dbReference>
<sequence>MIPVSLYGANDLLRNSVSSLGGNISDFGEQERGIPAAERLRTEPRRVNPTDYNGGRSLITQLPGFRTEEKRHMKRRFFRG</sequence>
<evidence type="ECO:0000313" key="2">
    <source>
        <dbReference type="Proteomes" id="UP000770717"/>
    </source>
</evidence>
<gene>
    <name evidence="1" type="ORF">GDO78_018511</name>
</gene>
<dbReference type="EMBL" id="WNTK01031681">
    <property type="protein sequence ID" value="KAG9460982.1"/>
    <property type="molecule type" value="Genomic_DNA"/>
</dbReference>
<evidence type="ECO:0000313" key="1">
    <source>
        <dbReference type="EMBL" id="KAG9460982.1"/>
    </source>
</evidence>
<dbReference type="Proteomes" id="UP000770717">
    <property type="component" value="Unassembled WGS sequence"/>
</dbReference>
<dbReference type="AlphaFoldDB" id="A0A8J6AZG0"/>
<comment type="caution">
    <text evidence="1">The sequence shown here is derived from an EMBL/GenBank/DDBJ whole genome shotgun (WGS) entry which is preliminary data.</text>
</comment>
<dbReference type="InterPro" id="IPR003447">
    <property type="entry name" value="FEMABX"/>
</dbReference>
<organism evidence="1 2">
    <name type="scientific">Eleutherodactylus coqui</name>
    <name type="common">Puerto Rican coqui</name>
    <dbReference type="NCBI Taxonomy" id="57060"/>
    <lineage>
        <taxon>Eukaryota</taxon>
        <taxon>Metazoa</taxon>
        <taxon>Chordata</taxon>
        <taxon>Craniata</taxon>
        <taxon>Vertebrata</taxon>
        <taxon>Euteleostomi</taxon>
        <taxon>Amphibia</taxon>
        <taxon>Batrachia</taxon>
        <taxon>Anura</taxon>
        <taxon>Neobatrachia</taxon>
        <taxon>Hyloidea</taxon>
        <taxon>Eleutherodactylidae</taxon>
        <taxon>Eleutherodactylinae</taxon>
        <taxon>Eleutherodactylus</taxon>
        <taxon>Eleutherodactylus</taxon>
    </lineage>
</organism>
<dbReference type="PROSITE" id="PS51191">
    <property type="entry name" value="FEMABX"/>
    <property type="match status" value="1"/>
</dbReference>